<name>A0ABX1CSK7_9SPHN</name>
<feature type="domain" description="PPM-type phosphatase" evidence="1">
    <location>
        <begin position="16"/>
        <end position="223"/>
    </location>
</feature>
<protein>
    <submittedName>
        <fullName evidence="2">Protein phosphatase 2C domain-containing protein</fullName>
    </submittedName>
</protein>
<dbReference type="EMBL" id="JAAVJH010000015">
    <property type="protein sequence ID" value="NJR80296.1"/>
    <property type="molecule type" value="Genomic_DNA"/>
</dbReference>
<keyword evidence="3" id="KW-1185">Reference proteome</keyword>
<gene>
    <name evidence="2" type="ORF">HBH26_17075</name>
</gene>
<accession>A0ABX1CSK7</accession>
<sequence>MPADRPRWRWAAASRIGTSHLKAGTRKQDAYLARTLRDDTLCVVVSDGAGSAPFGGEGASLVCRSMAARLRGWFERHDAMPDEDLVLDWLDDLRDTLSVVAEKRKVTRRQFAATLAMLVVRRGELLALQVGDSSIVGRVDGEWVAICWPDSGEFASTTYFVTDDPEVRLNAVRAPSTHDGFAVFSDGIETIALQQAERRPHPGFFGPMIRPVDTAEAAGKLVDLSAALGRYLDGPAICERTDDDKTLVLVSGA</sequence>
<comment type="caution">
    <text evidence="2">The sequence shown here is derived from an EMBL/GenBank/DDBJ whole genome shotgun (WGS) entry which is preliminary data.</text>
</comment>
<dbReference type="InterPro" id="IPR001932">
    <property type="entry name" value="PPM-type_phosphatase-like_dom"/>
</dbReference>
<dbReference type="Proteomes" id="UP000732399">
    <property type="component" value="Unassembled WGS sequence"/>
</dbReference>
<dbReference type="Pfam" id="PF13672">
    <property type="entry name" value="PP2C_2"/>
    <property type="match status" value="1"/>
</dbReference>
<organism evidence="2 3">
    <name type="scientific">Sphingomonas corticis</name>
    <dbReference type="NCBI Taxonomy" id="2722791"/>
    <lineage>
        <taxon>Bacteria</taxon>
        <taxon>Pseudomonadati</taxon>
        <taxon>Pseudomonadota</taxon>
        <taxon>Alphaproteobacteria</taxon>
        <taxon>Sphingomonadales</taxon>
        <taxon>Sphingomonadaceae</taxon>
        <taxon>Sphingomonas</taxon>
    </lineage>
</organism>
<dbReference type="Gene3D" id="3.60.40.10">
    <property type="entry name" value="PPM-type phosphatase domain"/>
    <property type="match status" value="1"/>
</dbReference>
<dbReference type="InterPro" id="IPR036457">
    <property type="entry name" value="PPM-type-like_dom_sf"/>
</dbReference>
<dbReference type="RefSeq" id="WP_168135851.1">
    <property type="nucleotide sequence ID" value="NZ_JAAVJH010000015.1"/>
</dbReference>
<evidence type="ECO:0000313" key="2">
    <source>
        <dbReference type="EMBL" id="NJR80296.1"/>
    </source>
</evidence>
<evidence type="ECO:0000313" key="3">
    <source>
        <dbReference type="Proteomes" id="UP000732399"/>
    </source>
</evidence>
<proteinExistence type="predicted"/>
<evidence type="ECO:0000259" key="1">
    <source>
        <dbReference type="Pfam" id="PF13672"/>
    </source>
</evidence>
<dbReference type="SUPFAM" id="SSF81606">
    <property type="entry name" value="PP2C-like"/>
    <property type="match status" value="1"/>
</dbReference>
<reference evidence="2 3" key="1">
    <citation type="submission" date="2020-03" db="EMBL/GenBank/DDBJ databases">
        <authorList>
            <person name="Wang L."/>
            <person name="He N."/>
            <person name="Li Y."/>
            <person name="Fang Y."/>
            <person name="Zhang F."/>
        </authorList>
    </citation>
    <scope>NUCLEOTIDE SEQUENCE [LARGE SCALE GENOMIC DNA]</scope>
    <source>
        <strain evidence="2 3">36D10-4-7</strain>
    </source>
</reference>